<protein>
    <submittedName>
        <fullName evidence="1">Uncharacterized protein</fullName>
    </submittedName>
</protein>
<dbReference type="EMBL" id="JADOBH010000001">
    <property type="protein sequence ID" value="MBF7955515.1"/>
    <property type="molecule type" value="Genomic_DNA"/>
</dbReference>
<sequence>MENITWHTQFAACCFFSGLMEVVMIEQPRCCRCHAPLNLAEEENLIEQKLNRIREQRREIINRSDANKVKV</sequence>
<comment type="caution">
    <text evidence="1">The sequence shown here is derived from an EMBL/GenBank/DDBJ whole genome shotgun (WGS) entry which is preliminary data.</text>
</comment>
<gene>
    <name evidence="1" type="ORF">IV431_08145</name>
</gene>
<dbReference type="Proteomes" id="UP000600307">
    <property type="component" value="Unassembled WGS sequence"/>
</dbReference>
<evidence type="ECO:0000313" key="2">
    <source>
        <dbReference type="Proteomes" id="UP000600307"/>
    </source>
</evidence>
<name>A0ABS0DPH6_9GAMM</name>
<organism evidence="1 2">
    <name type="scientific">Rahnella victoriana</name>
    <dbReference type="NCBI Taxonomy" id="1510570"/>
    <lineage>
        <taxon>Bacteria</taxon>
        <taxon>Pseudomonadati</taxon>
        <taxon>Pseudomonadota</taxon>
        <taxon>Gammaproteobacteria</taxon>
        <taxon>Enterobacterales</taxon>
        <taxon>Yersiniaceae</taxon>
        <taxon>Rahnella</taxon>
    </lineage>
</organism>
<accession>A0ABS0DPH6</accession>
<evidence type="ECO:0000313" key="1">
    <source>
        <dbReference type="EMBL" id="MBF7955515.1"/>
    </source>
</evidence>
<proteinExistence type="predicted"/>
<reference evidence="1 2" key="1">
    <citation type="submission" date="2020-11" db="EMBL/GenBank/DDBJ databases">
        <title>Taxonomic investigation of Rahnella spp.</title>
        <authorList>
            <person name="Lee S.D."/>
        </authorList>
    </citation>
    <scope>NUCLEOTIDE SEQUENCE [LARGE SCALE GENOMIC DNA]</scope>
    <source>
        <strain evidence="1 2">SAP-10</strain>
    </source>
</reference>
<keyword evidence="2" id="KW-1185">Reference proteome</keyword>
<dbReference type="RefSeq" id="WP_195816989.1">
    <property type="nucleotide sequence ID" value="NZ_JADOBH010000001.1"/>
</dbReference>